<dbReference type="Proteomes" id="UP001219525">
    <property type="component" value="Unassembled WGS sequence"/>
</dbReference>
<accession>A0AAD6V2M3</accession>
<evidence type="ECO:0000313" key="7">
    <source>
        <dbReference type="Proteomes" id="UP001219525"/>
    </source>
</evidence>
<evidence type="ECO:0000259" key="5">
    <source>
        <dbReference type="PROSITE" id="PS50600"/>
    </source>
</evidence>
<evidence type="ECO:0000256" key="2">
    <source>
        <dbReference type="ARBA" id="ARBA00022670"/>
    </source>
</evidence>
<evidence type="ECO:0000256" key="3">
    <source>
        <dbReference type="ARBA" id="ARBA00022801"/>
    </source>
</evidence>
<evidence type="ECO:0000256" key="1">
    <source>
        <dbReference type="ARBA" id="ARBA00005234"/>
    </source>
</evidence>
<gene>
    <name evidence="6" type="ORF">GGX14DRAFT_674308</name>
</gene>
<comment type="similarity">
    <text evidence="1">Belongs to the peptidase C48 family.</text>
</comment>
<dbReference type="GO" id="GO:0019783">
    <property type="term" value="F:ubiquitin-like protein peptidase activity"/>
    <property type="evidence" value="ECO:0007669"/>
    <property type="project" value="UniProtKB-ARBA"/>
</dbReference>
<name>A0AAD6V2M3_9AGAR</name>
<dbReference type="SUPFAM" id="SSF54001">
    <property type="entry name" value="Cysteine proteinases"/>
    <property type="match status" value="1"/>
</dbReference>
<dbReference type="InterPro" id="IPR003653">
    <property type="entry name" value="Peptidase_C48_C"/>
</dbReference>
<feature type="domain" description="Ubiquitin-like protease family profile" evidence="5">
    <location>
        <begin position="214"/>
        <end position="380"/>
    </location>
</feature>
<keyword evidence="2" id="KW-0645">Protease</keyword>
<dbReference type="GO" id="GO:0008234">
    <property type="term" value="F:cysteine-type peptidase activity"/>
    <property type="evidence" value="ECO:0007669"/>
    <property type="project" value="InterPro"/>
</dbReference>
<dbReference type="Gene3D" id="3.40.395.10">
    <property type="entry name" value="Adenoviral Proteinase, Chain A"/>
    <property type="match status" value="1"/>
</dbReference>
<feature type="region of interest" description="Disordered" evidence="4">
    <location>
        <begin position="1597"/>
        <end position="1625"/>
    </location>
</feature>
<dbReference type="EMBL" id="JARJCW010000088">
    <property type="protein sequence ID" value="KAJ7195768.1"/>
    <property type="molecule type" value="Genomic_DNA"/>
</dbReference>
<proteinExistence type="inferred from homology"/>
<organism evidence="6 7">
    <name type="scientific">Mycena pura</name>
    <dbReference type="NCBI Taxonomy" id="153505"/>
    <lineage>
        <taxon>Eukaryota</taxon>
        <taxon>Fungi</taxon>
        <taxon>Dikarya</taxon>
        <taxon>Basidiomycota</taxon>
        <taxon>Agaricomycotina</taxon>
        <taxon>Agaricomycetes</taxon>
        <taxon>Agaricomycetidae</taxon>
        <taxon>Agaricales</taxon>
        <taxon>Marasmiineae</taxon>
        <taxon>Mycenaceae</taxon>
        <taxon>Mycena</taxon>
    </lineage>
</organism>
<sequence length="1815" mass="201091">MLPNKTITHFFDEEDFDKPVGPLVFDAAEWRGQGREYRNLPIHVALELERARRIPENILTSALPSPLLSPAGVVYAGNLPPFSQKNDTAADDKSTLTFDDSEPNFYPTSARALPLPPLRVMQRLDQEYGQAWLDGKNCIRDSRVKPARYLPLWTTEYFFHVRRLVRSAERWEEAAAFLYDDADAEPREIEWRDKARDAFGDIAGWHGQVPGPDESFMYEHLAEVLGENWLAECVVDALVREVRRRLARERDDGVYAIADLAFTQYIIEYAADELTTRGKAALEVYADLLQSPVAPKFLAFPLYSPPYHWIAGALGLDEKTVRFGDSRRGAPPADFVAALTKWLRDVLGWLSVRITRDLPCGDQRDSVHCGIIAANTIAHLVLNDELWHRRDARTNRFRAFCTLSNTILHIQNAPAYSGIPLEPDPPALLDTPTAIPLPAGSADVEMADASAPSAPAVALPATRLTDTDVNTFLAILPSSSPADQCSSSKRQRPADDDDDEVPAPKRTKGNAGATTAKKPANEKAKKSLQPLKPEIPEHVQLDILETLAKGGQSGSSKHDRVVLVLIKAGLYVGNETRLEKLRKAIKKDGGDPNPGLDINNPKQVVCSRCKEKVELQSVYQAKRFRDHWDKGTCTPPGKPNGTITTFFGRVSKAQPTVLPIEPSEFTKLCPGLTGHIHPRIAYYIENCQATGAGSRHINFFIAELYADSLGITTATDTRLTRKQKDAAYQRQALSRAWRIETSPHSSAVVSTGCLVKFTVYRRAALSDPKVICESCYAVFLRKDFRTAILRNRDKTFEQLKCTPKIFSNPIQARLMAKYAGLEELLSERSELSIFARFARSVGQGHFKNNQVFLGLVETMQLAMERQLRGVGMQNFKYPLHYREFAALIHLSNPKTARLFAQHFKMETQRSIKHQIAQRPRFPIGITAQNFDFLAKYCSDYGYPTDLPLCVSVDDTKLLATMQPLHNGADNKWYLMGLPGDCQLSVASPEQLEKLMEQKHNPATKIRLFAVQIPFPGIPPLAFAVLPIASTIKGPKLAEHQLQLLDGLVQRKYRFISNVADGAAVERDVQSRIAAASTTTYHKIVPPDQFSSVEPILVPIHDYRGNKFINTQDAAHARKTGRNNLCSGARALVLGDYVVYYHQIYELAVNMDNSPLYQKDIVGYDKQDDNAANRVFSSAVLRKLLDNPSENMGLLVYLFVIGELVDAYESRTMTQLDRAGAAIQARLFFSSWKLFLQKMGYPLARYYVSHAADNIFHMLIDGLLGLQLIHRDHLSSPNIPLLPWKHASMGNERIFAALRDIFPDISLVQVLHALPHLRATMTQAKQALFSKASFKATRNGYSLCDLEEDRSINYIPLARQPTDGEYTVIFGEKIEGNHTLFALVNIDLWSPPTAPTRVLAPAPVPAGESSEHLTEDDLMDASEPVLDLGIGDELDHAFEAVRRVQGLFRAEDEEVDQCAYAAAALVVDNLAKLDDLPAIVDADSLEESRKTIALLIKSSPESMLHVLNSIKGAFGAMTPTTAEPVPAPSCSLADLTASELLPLATIREAHQTERARKGVKTFRGSVSSSVDVPKAKSEPTERQILARRLQAVMRNADQRNSTAGMARKAHTEAAETPEPKSGNSANAALVAGNRASDVLRKRRAAAKSLYCQHTVSEAKVNFLAPLRTGDWVFAVNRGDIVLAQVITLYSKGGGKAGRHDWVPELPNIGQLSYAVVRTYQHSGARSFRRIHQDAALIGVTTFAHLASGAILVRIADAVNVTDRAADVSKSTAGLFVELMREKAALVRMTTALSTVQRKGKTNVNILDVEEDDCVEN</sequence>
<feature type="compositionally biased region" description="Low complexity" evidence="4">
    <location>
        <begin position="479"/>
        <end position="488"/>
    </location>
</feature>
<dbReference type="InterPro" id="IPR038765">
    <property type="entry name" value="Papain-like_cys_pep_sf"/>
</dbReference>
<evidence type="ECO:0000256" key="4">
    <source>
        <dbReference type="SAM" id="MobiDB-lite"/>
    </source>
</evidence>
<dbReference type="GO" id="GO:0006508">
    <property type="term" value="P:proteolysis"/>
    <property type="evidence" value="ECO:0007669"/>
    <property type="project" value="UniProtKB-KW"/>
</dbReference>
<keyword evidence="7" id="KW-1185">Reference proteome</keyword>
<dbReference type="PROSITE" id="PS50600">
    <property type="entry name" value="ULP_PROTEASE"/>
    <property type="match status" value="1"/>
</dbReference>
<keyword evidence="3" id="KW-0378">Hydrolase</keyword>
<reference evidence="6" key="1">
    <citation type="submission" date="2023-03" db="EMBL/GenBank/DDBJ databases">
        <title>Massive genome expansion in bonnet fungi (Mycena s.s.) driven by repeated elements and novel gene families across ecological guilds.</title>
        <authorList>
            <consortium name="Lawrence Berkeley National Laboratory"/>
            <person name="Harder C.B."/>
            <person name="Miyauchi S."/>
            <person name="Viragh M."/>
            <person name="Kuo A."/>
            <person name="Thoen E."/>
            <person name="Andreopoulos B."/>
            <person name="Lu D."/>
            <person name="Skrede I."/>
            <person name="Drula E."/>
            <person name="Henrissat B."/>
            <person name="Morin E."/>
            <person name="Kohler A."/>
            <person name="Barry K."/>
            <person name="LaButti K."/>
            <person name="Morin E."/>
            <person name="Salamov A."/>
            <person name="Lipzen A."/>
            <person name="Mereny Z."/>
            <person name="Hegedus B."/>
            <person name="Baldrian P."/>
            <person name="Stursova M."/>
            <person name="Weitz H."/>
            <person name="Taylor A."/>
            <person name="Grigoriev I.V."/>
            <person name="Nagy L.G."/>
            <person name="Martin F."/>
            <person name="Kauserud H."/>
        </authorList>
    </citation>
    <scope>NUCLEOTIDE SEQUENCE</scope>
    <source>
        <strain evidence="6">9144</strain>
    </source>
</reference>
<comment type="caution">
    <text evidence="6">The sequence shown here is derived from an EMBL/GenBank/DDBJ whole genome shotgun (WGS) entry which is preliminary data.</text>
</comment>
<feature type="region of interest" description="Disordered" evidence="4">
    <location>
        <begin position="479"/>
        <end position="534"/>
    </location>
</feature>
<protein>
    <recommendedName>
        <fullName evidence="5">Ubiquitin-like protease family profile domain-containing protein</fullName>
    </recommendedName>
</protein>
<evidence type="ECO:0000313" key="6">
    <source>
        <dbReference type="EMBL" id="KAJ7195768.1"/>
    </source>
</evidence>